<dbReference type="SUPFAM" id="SSF50494">
    <property type="entry name" value="Trypsin-like serine proteases"/>
    <property type="match status" value="1"/>
</dbReference>
<sequence>MVKLNRLSLACILGVLLLSSGFWADFLASLVRGLLPISEETGQPDSTKQTKQPLANCHVETSRPAILTIFAGAEIGTGSIVSSDGLVLTNEHVVREVGSRGEIHARQWGGTLYKGQVLATNATHDLALVKISTKEPLPTIAFAKPEEIQSGQGVCALGSPRAITGVLARGKLIGTRGTSDLKSAILLQPGNSGGPLLNQQGEMIGVNKSIWLSETGENVGLSFATNVVTTTQFFEQNKSKSVPTESPIADHVTPLPLPSKPLDFNPPVIAELPYKTDSPYRPYPSQPSESGAHLGAIVDERTLVIQIVEPESPAEQAGLNAGDRLIKVNNQPLERLEDLKAFLATKRDRATFTVSRDNKPQDVTVEF</sequence>
<dbReference type="PANTHER" id="PTHR22939:SF129">
    <property type="entry name" value="SERINE PROTEASE HTRA2, MITOCHONDRIAL"/>
    <property type="match status" value="1"/>
</dbReference>
<dbReference type="GO" id="GO:0006508">
    <property type="term" value="P:proteolysis"/>
    <property type="evidence" value="ECO:0007669"/>
    <property type="project" value="UniProtKB-KW"/>
</dbReference>
<dbReference type="SMART" id="SM00228">
    <property type="entry name" value="PDZ"/>
    <property type="match status" value="1"/>
</dbReference>
<keyword evidence="3" id="KW-0378">Hydrolase</keyword>
<evidence type="ECO:0000256" key="1">
    <source>
        <dbReference type="ARBA" id="ARBA00010541"/>
    </source>
</evidence>
<keyword evidence="2" id="KW-0645">Protease</keyword>
<reference evidence="5 6" key="2">
    <citation type="submission" date="2018-03" db="EMBL/GenBank/DDBJ databases">
        <title>The ancient ancestry and fast evolution of plastids.</title>
        <authorList>
            <person name="Moore K.R."/>
            <person name="Magnabosco C."/>
            <person name="Momper L."/>
            <person name="Gold D.A."/>
            <person name="Bosak T."/>
            <person name="Fournier G.P."/>
        </authorList>
    </citation>
    <scope>NUCLEOTIDE SEQUENCE [LARGE SCALE GENOMIC DNA]</scope>
    <source>
        <strain evidence="5 6">ULC18</strain>
    </source>
</reference>
<dbReference type="InterPro" id="IPR041489">
    <property type="entry name" value="PDZ_6"/>
</dbReference>
<comment type="similarity">
    <text evidence="1">Belongs to the peptidase S1C family.</text>
</comment>
<dbReference type="Gene3D" id="2.40.10.120">
    <property type="match status" value="1"/>
</dbReference>
<dbReference type="EMBL" id="PVWK01000098">
    <property type="protein sequence ID" value="PSB26991.1"/>
    <property type="molecule type" value="Genomic_DNA"/>
</dbReference>
<accession>A0A2T1E2Q5</accession>
<organism evidence="5 6">
    <name type="scientific">Stenomitos frigidus ULC18</name>
    <dbReference type="NCBI Taxonomy" id="2107698"/>
    <lineage>
        <taxon>Bacteria</taxon>
        <taxon>Bacillati</taxon>
        <taxon>Cyanobacteriota</taxon>
        <taxon>Cyanophyceae</taxon>
        <taxon>Leptolyngbyales</taxon>
        <taxon>Leptolyngbyaceae</taxon>
        <taxon>Stenomitos</taxon>
    </lineage>
</organism>
<evidence type="ECO:0000313" key="5">
    <source>
        <dbReference type="EMBL" id="PSB26991.1"/>
    </source>
</evidence>
<dbReference type="PANTHER" id="PTHR22939">
    <property type="entry name" value="SERINE PROTEASE FAMILY S1C HTRA-RELATED"/>
    <property type="match status" value="1"/>
</dbReference>
<comment type="caution">
    <text evidence="5">The sequence shown here is derived from an EMBL/GenBank/DDBJ whole genome shotgun (WGS) entry which is preliminary data.</text>
</comment>
<reference evidence="6" key="1">
    <citation type="submission" date="2018-02" db="EMBL/GenBank/DDBJ databases">
        <authorList>
            <person name="Moore K."/>
            <person name="Momper L."/>
        </authorList>
    </citation>
    <scope>NUCLEOTIDE SEQUENCE [LARGE SCALE GENOMIC DNA]</scope>
    <source>
        <strain evidence="6">ULC18</strain>
    </source>
</reference>
<dbReference type="InterPro" id="IPR001478">
    <property type="entry name" value="PDZ"/>
</dbReference>
<keyword evidence="6" id="KW-1185">Reference proteome</keyword>
<dbReference type="PROSITE" id="PS50106">
    <property type="entry name" value="PDZ"/>
    <property type="match status" value="1"/>
</dbReference>
<name>A0A2T1E2Q5_9CYAN</name>
<evidence type="ECO:0000256" key="2">
    <source>
        <dbReference type="ARBA" id="ARBA00022670"/>
    </source>
</evidence>
<dbReference type="InterPro" id="IPR001940">
    <property type="entry name" value="Peptidase_S1C"/>
</dbReference>
<evidence type="ECO:0000256" key="3">
    <source>
        <dbReference type="ARBA" id="ARBA00022801"/>
    </source>
</evidence>
<gene>
    <name evidence="5" type="ORF">C7B82_17700</name>
</gene>
<evidence type="ECO:0000313" key="6">
    <source>
        <dbReference type="Proteomes" id="UP000239576"/>
    </source>
</evidence>
<dbReference type="Pfam" id="PF17820">
    <property type="entry name" value="PDZ_6"/>
    <property type="match status" value="1"/>
</dbReference>
<dbReference type="OrthoDB" id="453472at2"/>
<dbReference type="Gene3D" id="2.30.42.10">
    <property type="match status" value="1"/>
</dbReference>
<dbReference type="PRINTS" id="PR00834">
    <property type="entry name" value="PROTEASES2C"/>
</dbReference>
<dbReference type="Pfam" id="PF13365">
    <property type="entry name" value="Trypsin_2"/>
    <property type="match status" value="1"/>
</dbReference>
<dbReference type="Proteomes" id="UP000239576">
    <property type="component" value="Unassembled WGS sequence"/>
</dbReference>
<dbReference type="InterPro" id="IPR036034">
    <property type="entry name" value="PDZ_sf"/>
</dbReference>
<proteinExistence type="inferred from homology"/>
<dbReference type="AlphaFoldDB" id="A0A2T1E2Q5"/>
<dbReference type="GO" id="GO:0004252">
    <property type="term" value="F:serine-type endopeptidase activity"/>
    <property type="evidence" value="ECO:0007669"/>
    <property type="project" value="InterPro"/>
</dbReference>
<protein>
    <recommendedName>
        <fullName evidence="4">PDZ domain-containing protein</fullName>
    </recommendedName>
</protein>
<evidence type="ECO:0000259" key="4">
    <source>
        <dbReference type="PROSITE" id="PS50106"/>
    </source>
</evidence>
<dbReference type="SUPFAM" id="SSF50156">
    <property type="entry name" value="PDZ domain-like"/>
    <property type="match status" value="1"/>
</dbReference>
<dbReference type="InterPro" id="IPR009003">
    <property type="entry name" value="Peptidase_S1_PA"/>
</dbReference>
<dbReference type="RefSeq" id="WP_106257610.1">
    <property type="nucleotide sequence ID" value="NZ_CAWNSW010000133.1"/>
</dbReference>
<feature type="domain" description="PDZ" evidence="4">
    <location>
        <begin position="288"/>
        <end position="358"/>
    </location>
</feature>